<protein>
    <submittedName>
        <fullName evidence="4">Surface protein/Bartonella adhesin</fullName>
    </submittedName>
</protein>
<dbReference type="Gene3D" id="2.150.10.10">
    <property type="entry name" value="Serralysin-like metalloprotease, C-terminal"/>
    <property type="match status" value="1"/>
</dbReference>
<keyword evidence="1" id="KW-0813">Transport</keyword>
<keyword evidence="5" id="KW-1185">Reference proteome</keyword>
<feature type="domain" description="Trimeric autotransporter adhesin YadA-like stalk" evidence="3">
    <location>
        <begin position="800"/>
        <end position="839"/>
    </location>
</feature>
<evidence type="ECO:0000313" key="5">
    <source>
        <dbReference type="Proteomes" id="UP000057213"/>
    </source>
</evidence>
<dbReference type="SMR" id="A0A0M4L964"/>
<dbReference type="InterPro" id="IPR038696">
    <property type="entry name" value="IalB_sf"/>
</dbReference>
<accession>A0A0M4L964</accession>
<dbReference type="Pfam" id="PF06776">
    <property type="entry name" value="IalB"/>
    <property type="match status" value="1"/>
</dbReference>
<keyword evidence="2" id="KW-0653">Protein transport</keyword>
<dbReference type="Gene3D" id="6.10.250.2040">
    <property type="match status" value="1"/>
</dbReference>
<dbReference type="Gene3D" id="3.30.1300.30">
    <property type="entry name" value="GSPII I/J protein-like"/>
    <property type="match status" value="1"/>
</dbReference>
<proteinExistence type="predicted"/>
<dbReference type="Gene3D" id="1.20.5.170">
    <property type="match status" value="1"/>
</dbReference>
<feature type="domain" description="Trimeric autotransporter adhesin YadA-like stalk" evidence="3">
    <location>
        <begin position="295"/>
        <end position="330"/>
    </location>
</feature>
<feature type="domain" description="Trimeric autotransporter adhesin YadA-like stalk" evidence="3">
    <location>
        <begin position="1468"/>
        <end position="1493"/>
    </location>
</feature>
<sequence length="1791" mass="191201">MKILSILKANKSKDIFPVDRLPLLKATVFGTTMVTLLLNGSPTIADGFATAEKNVEMLETFNEIPHEKNKFISKISSNNEGYDASIIFDRTQEGDDVRGINLFFPSGVRRSKSWKMTASTVSREEDATVDAVYPNALQGEEKERIRDYKNVIKTEEGEEETHQKGDDRLIISTVGSDPTTLISIVRNRNNDNRDDVSLHVADFHDEALRLQSANSRSVNDLLCTGSSNVMCIGVYSKALGMGSVALGYESQAIRGPGVYGYDPITNTISTKNDQYWKSSHGELGIGNTANGTSRQITGVAAGREDNEAVNVAQLKALRQWTEDNNFFSFRKGGGINGGSEISIGFSGVDAGRVNLINIGHSNGTKRILRGVQNGIADNDAVNMFQLSAFKQEVESYIRFRADAGVGGSELAIGWAGVNIGRVTSITIGHSNGMKRILRGVKEGQINASSDHAMTGSQIFNINKAVENYFGGGAVIGVNGGANTAPIFKIQGTNYRNVSAAFSGVDLSLAQIKKDLAGITQGGNDNALSWNKDIGLTDPSTGKPLGAYDASHGGKLALIANVADGQIDEKSNYVVTGRQIHSINKSVEDYFGGGAVIGVNGGANTAPTFTIQGTDYRNVSAAFSGVDLSLTQIKKDLAGITQGGNDNALSWNKDIGPTDPSTGKPLGAYDASHGGKLALITNVADGQIDEKSNYVVTGRQIHSINKSVENYFGGGAVIGVNGGANTAPTFTIQGTDYRNVSAAFSGVDLSLAQIKKDLAGITQGENDNALSWNKDIGLTDPSTGKPLGAYDASHGGKLALIANVADGQIDEKSNYVVTGRQIHSINKSVENYFGGGAVIGVNGGANTAPTFTIQGTDYRNVSAAFSGVDLSLTQIKKDLAGITQGENDNALSWNKDIGLTDPSTGKPLGAYDASHGGKLALIANVADGQIDEKSNYVVTGRQIHSINKSVEDYFGGGAVIGVNGGANTAPTFTIQGTDYRNVSAAFSGVDLSLTQIKKDLAGITQGGNDNALSWNKDIGPTDPSTGKPLGAYDASHGGKLALITNVADGQIDEKSNYVVTGRQIHSINKSVENYFGGGAVIGVNGGANTAPTFTIQGTDYRNVSAAFSGVDLSLAQIKKDLAGITQGENDNALSWNKDIGPTDPNTGKPLGAYDASHGGKLALIANVADGQIDEKSNYVVTGRQIHSINKSVENYFGGGAVIGVNGGANTAPTFTIQGSDYHNVAAAFSGVDLSLTQIKNDVSKVGENALVWSEKDGAFVALHREGDENKKSKLKFLLDGSITDQSTEAITGNQLYSLNKQLASYFGGGAEFNNERWTNPVFNVIQFLADGSLSSRKSYNNVGDAFNGMNETIAGLNNRINDLEQGHGGNNNSLNWNEKEGAYDASHGGKPSSIVNVADGKVEEGSKDAVNGGQLWDVKNDLENKINDLENSIDGANNGAAVVYDKDENGKKTNSITLQGGDEGKPVLIDNVADGKIEEGSKQAINGGQLYEYTKEQTEIVLEESKKYTDMRFDTLSYAVEDAKKEARQSAAIGLAVANLRYDDTPGALSIAFGSGLWRSQSAFAFGAGYTSEDGKIRSNFFYDKYWTALGHWCRVECYFKLMIKFHNIVFGCLLIFSSLVSNAGFAHEDNCVYTVHPPRLSVPSGEPGEVRRVIMQFYHWTLLCDENPSLGQGVCNVTQTIHDEEDHTIFSWSLVLTKSGQAVMLLRMLPDADINVPIQLFIEGKKEPIFINYTQCDDTVCLAQILLEPVLSQLIEQESSVRIFYQLKDEKKFVFMAPFKGLREALTSLQR</sequence>
<dbReference type="Gene3D" id="2.60.40.1880">
    <property type="entry name" value="Invasion associated locus B (IalB) protein"/>
    <property type="match status" value="1"/>
</dbReference>
<dbReference type="InterPro" id="IPR011049">
    <property type="entry name" value="Serralysin-like_metalloprot_C"/>
</dbReference>
<gene>
    <name evidence="4" type="ORF">PU02_1336</name>
</gene>
<dbReference type="STRING" id="1318743.PU02_1336"/>
<evidence type="ECO:0000256" key="2">
    <source>
        <dbReference type="ARBA" id="ARBA00022927"/>
    </source>
</evidence>
<feature type="domain" description="Trimeric autotransporter adhesin YadA-like stalk" evidence="3">
    <location>
        <begin position="1393"/>
        <end position="1436"/>
    </location>
</feature>
<organism evidence="4 5">
    <name type="scientific">Bartonella ancashensis</name>
    <dbReference type="NCBI Taxonomy" id="1318743"/>
    <lineage>
        <taxon>Bacteria</taxon>
        <taxon>Pseudomonadati</taxon>
        <taxon>Pseudomonadota</taxon>
        <taxon>Alphaproteobacteria</taxon>
        <taxon>Hyphomicrobiales</taxon>
        <taxon>Bartonellaceae</taxon>
        <taxon>Bartonella</taxon>
    </lineage>
</organism>
<reference evidence="4 5" key="1">
    <citation type="journal article" date="2015" name="Genome Announc.">
        <title>Complete Genome Sequence of Bartonella ancashensis Strain 20.00, Isolated from the Blood of a Patient with Verruga Peruana.</title>
        <authorList>
            <person name="Hang J."/>
            <person name="Mullins K.E."/>
            <person name="Clifford R.J."/>
            <person name="Onmus-Leone F."/>
            <person name="Yang Y."/>
            <person name="Jiang J."/>
            <person name="Leguia M."/>
            <person name="Kasper M.R."/>
            <person name="Maguina C."/>
            <person name="Lesho E.P."/>
            <person name="Jarman R.G."/>
            <person name="Richards A.L."/>
            <person name="Blazes D."/>
        </authorList>
    </citation>
    <scope>NUCLEOTIDE SEQUENCE [LARGE SCALE GENOMIC DNA]</scope>
    <source>
        <strain evidence="4 5">20.00</strain>
    </source>
</reference>
<dbReference type="PATRIC" id="fig|1318743.3.peg.1350"/>
<feature type="domain" description="Trimeric autotransporter adhesin YadA-like stalk" evidence="3">
    <location>
        <begin position="371"/>
        <end position="405"/>
    </location>
</feature>
<dbReference type="InterPro" id="IPR045584">
    <property type="entry name" value="Pilin-like"/>
</dbReference>
<dbReference type="Proteomes" id="UP000057213">
    <property type="component" value="Chromosome"/>
</dbReference>
<dbReference type="Pfam" id="PF05662">
    <property type="entry name" value="YadA_stalk"/>
    <property type="match status" value="9"/>
</dbReference>
<feature type="domain" description="Trimeric autotransporter adhesin YadA-like stalk" evidence="3">
    <location>
        <begin position="679"/>
        <end position="718"/>
    </location>
</feature>
<dbReference type="Gene3D" id="4.10.80.270">
    <property type="match status" value="1"/>
</dbReference>
<feature type="domain" description="Trimeric autotransporter adhesin YadA-like stalk" evidence="3">
    <location>
        <begin position="1163"/>
        <end position="1202"/>
    </location>
</feature>
<feature type="domain" description="Trimeric autotransporter adhesin YadA-like stalk" evidence="3">
    <location>
        <begin position="1042"/>
        <end position="1081"/>
    </location>
</feature>
<evidence type="ECO:0000313" key="4">
    <source>
        <dbReference type="EMBL" id="ALE04150.1"/>
    </source>
</evidence>
<evidence type="ECO:0000259" key="3">
    <source>
        <dbReference type="Pfam" id="PF05662"/>
    </source>
</evidence>
<feature type="domain" description="Trimeric autotransporter adhesin YadA-like stalk" evidence="3">
    <location>
        <begin position="1281"/>
        <end position="1312"/>
    </location>
</feature>
<dbReference type="SUPFAM" id="SSF101967">
    <property type="entry name" value="Adhesin YadA, collagen-binding domain"/>
    <property type="match status" value="3"/>
</dbReference>
<name>A0A0M4L964_9HYPH</name>
<dbReference type="SUPFAM" id="SSF54523">
    <property type="entry name" value="Pili subunits"/>
    <property type="match status" value="1"/>
</dbReference>
<evidence type="ECO:0000256" key="1">
    <source>
        <dbReference type="ARBA" id="ARBA00022448"/>
    </source>
</evidence>
<dbReference type="KEGG" id="banc:PU02_1336"/>
<dbReference type="InterPro" id="IPR008635">
    <property type="entry name" value="Coiled_stalk_dom"/>
</dbReference>
<dbReference type="EMBL" id="CP010401">
    <property type="protein sequence ID" value="ALE04150.1"/>
    <property type="molecule type" value="Genomic_DNA"/>
</dbReference>
<dbReference type="InterPro" id="IPR010642">
    <property type="entry name" value="Invasion_prot_B"/>
</dbReference>
<dbReference type="GO" id="GO:0019867">
    <property type="term" value="C:outer membrane"/>
    <property type="evidence" value="ECO:0007669"/>
    <property type="project" value="InterPro"/>
</dbReference>
<dbReference type="GO" id="GO:0015031">
    <property type="term" value="P:protein transport"/>
    <property type="evidence" value="ECO:0007669"/>
    <property type="project" value="UniProtKB-KW"/>
</dbReference>
<dbReference type="Gene3D" id="6.10.250.2030">
    <property type="match status" value="7"/>
</dbReference>